<evidence type="ECO:0000256" key="1">
    <source>
        <dbReference type="ARBA" id="ARBA00004245"/>
    </source>
</evidence>
<keyword evidence="5" id="KW-0175">Coiled coil</keyword>
<dbReference type="InterPro" id="IPR001752">
    <property type="entry name" value="Kinesin_motor_dom"/>
</dbReference>
<dbReference type="PANTHER" id="PTHR47968:SF36">
    <property type="entry name" value="KINESIN HEAVY CHAIN ISOFORM X1"/>
    <property type="match status" value="1"/>
</dbReference>
<evidence type="ECO:0000313" key="11">
    <source>
        <dbReference type="Proteomes" id="UP000749559"/>
    </source>
</evidence>
<dbReference type="SUPFAM" id="SSF52540">
    <property type="entry name" value="P-loop containing nucleoside triphosphate hydrolases"/>
    <property type="match status" value="1"/>
</dbReference>
<evidence type="ECO:0000256" key="3">
    <source>
        <dbReference type="ARBA" id="ARBA00022741"/>
    </source>
</evidence>
<dbReference type="InterPro" id="IPR036961">
    <property type="entry name" value="Kinesin_motor_dom_sf"/>
</dbReference>
<dbReference type="Gene3D" id="1.10.150.280">
    <property type="entry name" value="AF1531-like domain"/>
    <property type="match status" value="1"/>
</dbReference>
<dbReference type="Pfam" id="PF00225">
    <property type="entry name" value="Kinesin"/>
    <property type="match status" value="1"/>
</dbReference>
<evidence type="ECO:0000256" key="7">
    <source>
        <dbReference type="ARBA" id="ARBA00023212"/>
    </source>
</evidence>
<evidence type="ECO:0000256" key="5">
    <source>
        <dbReference type="ARBA" id="ARBA00023054"/>
    </source>
</evidence>
<dbReference type="InterPro" id="IPR027640">
    <property type="entry name" value="Kinesin-like_fam"/>
</dbReference>
<dbReference type="GO" id="GO:0008017">
    <property type="term" value="F:microtubule binding"/>
    <property type="evidence" value="ECO:0007669"/>
    <property type="project" value="InterPro"/>
</dbReference>
<organism evidence="10 11">
    <name type="scientific">Owenia fusiformis</name>
    <name type="common">Polychaete worm</name>
    <dbReference type="NCBI Taxonomy" id="6347"/>
    <lineage>
        <taxon>Eukaryota</taxon>
        <taxon>Metazoa</taxon>
        <taxon>Spiralia</taxon>
        <taxon>Lophotrochozoa</taxon>
        <taxon>Annelida</taxon>
        <taxon>Polychaeta</taxon>
        <taxon>Sedentaria</taxon>
        <taxon>Canalipalpata</taxon>
        <taxon>Sabellida</taxon>
        <taxon>Oweniida</taxon>
        <taxon>Oweniidae</taxon>
        <taxon>Owenia</taxon>
    </lineage>
</organism>
<keyword evidence="6 8" id="KW-0505">Motor protein</keyword>
<dbReference type="SMART" id="SM00129">
    <property type="entry name" value="KISc"/>
    <property type="match status" value="1"/>
</dbReference>
<dbReference type="AlphaFoldDB" id="A0A8J1TKK0"/>
<dbReference type="PROSITE" id="PS50067">
    <property type="entry name" value="KINESIN_MOTOR_2"/>
    <property type="match status" value="1"/>
</dbReference>
<evidence type="ECO:0000256" key="8">
    <source>
        <dbReference type="PROSITE-ProRule" id="PRU00283"/>
    </source>
</evidence>
<sequence>MSTKNNVKVVVRVRPKLSEDKLWVDVVDDTTLQTVNPRDTTKTDQYEFARVFNSDCSQVDVYNNCAIDSLKHLMQGLNVSIFAYGPTGAGKTHTMLGTPTAPGIIPRSVNGLFQLIEESKEEGWKTEVSYSYLEIYNEKVHDLLVPKEQDLAIRCDLRGKIFVTDLAKEIITNKEEFNKSFGLAANNRTTASTLLNEHSSRSHSILILNVTRTQAVEPFARRHGKMYLTDLAGSENNRMTGNEGQRMRESGAIHFSLLALSNVVEALNKGQARIPYRDSKLTRLLQDALGGNSHSCLIINVAPEESHLYETQQTLLFARKSKRIINTVQKNETFVTPKMSAKKRRSEGGNNEAPIPKMPSLTPYMGRQKSSGFKTPFTPRQVQAIKEPVPFLSPLLRMSNKQNVMEESVSGMNERLLNLESTLMAQMREMNETLQTSHMNASHMNASHMNATCAHEMSTMGSSVADDALKEINNKLQELKEQQQKMQQQQQERAPSKGVPSGLADVTNSPLFCNNLPPKIKRRGFKSSAAPRNDDDFLNTPTKALRSSVINPEAQKRHNDDVLKLLNTGSIKELQVLQKVGQKRAELIKNWRQLHGDFTKVEDLTKVPGLNKRYVEGFLLCNLVVKVT</sequence>
<evidence type="ECO:0000313" key="10">
    <source>
        <dbReference type="EMBL" id="CAH1801935.1"/>
    </source>
</evidence>
<keyword evidence="3 8" id="KW-0547">Nucleotide-binding</keyword>
<comment type="similarity">
    <text evidence="8">Belongs to the TRAFAC class myosin-kinesin ATPase superfamily. Kinesin family.</text>
</comment>
<evidence type="ECO:0000256" key="2">
    <source>
        <dbReference type="ARBA" id="ARBA00022701"/>
    </source>
</evidence>
<comment type="caution">
    <text evidence="10">The sequence shown here is derived from an EMBL/GenBank/DDBJ whole genome shotgun (WGS) entry which is preliminary data.</text>
</comment>
<keyword evidence="7" id="KW-0963">Cytoplasm</keyword>
<dbReference type="InterPro" id="IPR027417">
    <property type="entry name" value="P-loop_NTPase"/>
</dbReference>
<reference evidence="10" key="1">
    <citation type="submission" date="2022-03" db="EMBL/GenBank/DDBJ databases">
        <authorList>
            <person name="Martin C."/>
        </authorList>
    </citation>
    <scope>NUCLEOTIDE SEQUENCE</scope>
</reference>
<dbReference type="OrthoDB" id="3176171at2759"/>
<evidence type="ECO:0000256" key="9">
    <source>
        <dbReference type="SAM" id="MobiDB-lite"/>
    </source>
</evidence>
<feature type="region of interest" description="Disordered" evidence="9">
    <location>
        <begin position="337"/>
        <end position="363"/>
    </location>
</feature>
<dbReference type="PRINTS" id="PR00380">
    <property type="entry name" value="KINESINHEAVY"/>
</dbReference>
<dbReference type="InterPro" id="IPR010994">
    <property type="entry name" value="RuvA_2-like"/>
</dbReference>
<proteinExistence type="inferred from homology"/>
<dbReference type="Pfam" id="PF12836">
    <property type="entry name" value="HHH_3"/>
    <property type="match status" value="1"/>
</dbReference>
<dbReference type="GO" id="GO:0007018">
    <property type="term" value="P:microtubule-based movement"/>
    <property type="evidence" value="ECO:0007669"/>
    <property type="project" value="InterPro"/>
</dbReference>
<feature type="region of interest" description="Disordered" evidence="9">
    <location>
        <begin position="480"/>
        <end position="506"/>
    </location>
</feature>
<dbReference type="GO" id="GO:0005524">
    <property type="term" value="F:ATP binding"/>
    <property type="evidence" value="ECO:0007669"/>
    <property type="project" value="UniProtKB-UniRule"/>
</dbReference>
<dbReference type="SUPFAM" id="SSF47781">
    <property type="entry name" value="RuvA domain 2-like"/>
    <property type="match status" value="1"/>
</dbReference>
<dbReference type="Gene3D" id="3.40.850.10">
    <property type="entry name" value="Kinesin motor domain"/>
    <property type="match status" value="1"/>
</dbReference>
<dbReference type="GO" id="GO:0003777">
    <property type="term" value="F:microtubule motor activity"/>
    <property type="evidence" value="ECO:0007669"/>
    <property type="project" value="InterPro"/>
</dbReference>
<gene>
    <name evidence="10" type="ORF">OFUS_LOCUS25664</name>
</gene>
<feature type="binding site" evidence="8">
    <location>
        <begin position="85"/>
        <end position="92"/>
    </location>
    <ligand>
        <name>ATP</name>
        <dbReference type="ChEBI" id="CHEBI:30616"/>
    </ligand>
</feature>
<dbReference type="PANTHER" id="PTHR47968">
    <property type="entry name" value="CENTROMERE PROTEIN E"/>
    <property type="match status" value="1"/>
</dbReference>
<evidence type="ECO:0000256" key="4">
    <source>
        <dbReference type="ARBA" id="ARBA00022840"/>
    </source>
</evidence>
<keyword evidence="2" id="KW-0493">Microtubule</keyword>
<protein>
    <submittedName>
        <fullName evidence="10">Uncharacterized protein</fullName>
    </submittedName>
</protein>
<accession>A0A8J1TKK0</accession>
<keyword evidence="7" id="KW-0206">Cytoskeleton</keyword>
<dbReference type="GO" id="GO:0005874">
    <property type="term" value="C:microtubule"/>
    <property type="evidence" value="ECO:0007669"/>
    <property type="project" value="UniProtKB-KW"/>
</dbReference>
<comment type="subcellular location">
    <subcellularLocation>
        <location evidence="1">Cytoplasm</location>
        <location evidence="1">Cytoskeleton</location>
    </subcellularLocation>
</comment>
<evidence type="ECO:0000256" key="6">
    <source>
        <dbReference type="ARBA" id="ARBA00023175"/>
    </source>
</evidence>
<keyword evidence="11" id="KW-1185">Reference proteome</keyword>
<name>A0A8J1TKK0_OWEFU</name>
<keyword evidence="4 8" id="KW-0067">ATP-binding</keyword>
<dbReference type="Proteomes" id="UP000749559">
    <property type="component" value="Unassembled WGS sequence"/>
</dbReference>
<dbReference type="EMBL" id="CAIIXF020000012">
    <property type="protein sequence ID" value="CAH1801935.1"/>
    <property type="molecule type" value="Genomic_DNA"/>
</dbReference>